<name>A0A6J5TEM8_9CAUD</name>
<evidence type="ECO:0000313" key="1">
    <source>
        <dbReference type="EMBL" id="CAB4242189.1"/>
    </source>
</evidence>
<accession>A0A6J5TEM8</accession>
<sequence length="139" mass="15257">MSAQNSIAVYAAAIQFHLYSIVTPVPVYANFNRNFANESKFITWQLRNVHQPVYTGVKANKGIDRPTFQINVFAQTMPDAFNLSDSVIQSLHGFQGVFGNPSGGGFFIAKADVAMLLHTYDNESGLNQIVLDCTLDVPA</sequence>
<reference evidence="1" key="1">
    <citation type="submission" date="2020-05" db="EMBL/GenBank/DDBJ databases">
        <authorList>
            <person name="Chiriac C."/>
            <person name="Salcher M."/>
            <person name="Ghai R."/>
            <person name="Kavagutti S V."/>
        </authorList>
    </citation>
    <scope>NUCLEOTIDE SEQUENCE</scope>
</reference>
<organism evidence="1">
    <name type="scientific">uncultured Caudovirales phage</name>
    <dbReference type="NCBI Taxonomy" id="2100421"/>
    <lineage>
        <taxon>Viruses</taxon>
        <taxon>Duplodnaviria</taxon>
        <taxon>Heunggongvirae</taxon>
        <taxon>Uroviricota</taxon>
        <taxon>Caudoviricetes</taxon>
        <taxon>Peduoviridae</taxon>
        <taxon>Maltschvirus</taxon>
        <taxon>Maltschvirus maltsch</taxon>
    </lineage>
</organism>
<protein>
    <submittedName>
        <fullName evidence="1">Uncharacterized protein</fullName>
    </submittedName>
</protein>
<proteinExistence type="predicted"/>
<dbReference type="EMBL" id="LR797826">
    <property type="protein sequence ID" value="CAB4242189.1"/>
    <property type="molecule type" value="Genomic_DNA"/>
</dbReference>
<gene>
    <name evidence="1" type="ORF">UFOVP83_20</name>
</gene>